<dbReference type="GO" id="GO:0060171">
    <property type="term" value="C:stereocilium membrane"/>
    <property type="evidence" value="ECO:0007669"/>
    <property type="project" value="UniProtKB-SubCell"/>
</dbReference>
<dbReference type="PANTHER" id="PTHR13140">
    <property type="entry name" value="MYOSIN"/>
    <property type="match status" value="1"/>
</dbReference>
<dbReference type="GO" id="GO:0032587">
    <property type="term" value="C:ruffle membrane"/>
    <property type="evidence" value="ECO:0007669"/>
    <property type="project" value="UniProtKB-SubCell"/>
</dbReference>
<dbReference type="GO" id="GO:0030048">
    <property type="term" value="P:actin filament-based movement"/>
    <property type="evidence" value="ECO:0007669"/>
    <property type="project" value="TreeGrafter"/>
</dbReference>
<feature type="region of interest" description="Disordered" evidence="22">
    <location>
        <begin position="511"/>
        <end position="533"/>
    </location>
</feature>
<dbReference type="PROSITE" id="PS51757">
    <property type="entry name" value="TH1"/>
    <property type="match status" value="1"/>
</dbReference>
<dbReference type="PROSITE" id="PS51456">
    <property type="entry name" value="MYOSIN_MOTOR"/>
    <property type="match status" value="1"/>
</dbReference>
<evidence type="ECO:0000259" key="23">
    <source>
        <dbReference type="PROSITE" id="PS51456"/>
    </source>
</evidence>
<dbReference type="SMART" id="SM00242">
    <property type="entry name" value="MYSc"/>
    <property type="match status" value="1"/>
</dbReference>
<comment type="similarity">
    <text evidence="5 21">Belongs to the TRAFAC class myosin-kinesin ATPase superfamily. Myosin family.</text>
</comment>
<comment type="similarity">
    <text evidence="4">Belongs to the inositol 1,4,5-trisphosphate 5-phosphatase type II family.</text>
</comment>
<dbReference type="CDD" id="cd01378">
    <property type="entry name" value="MYSc_Myo1"/>
    <property type="match status" value="1"/>
</dbReference>
<dbReference type="InterPro" id="IPR036961">
    <property type="entry name" value="Kinesin_motor_dom_sf"/>
</dbReference>
<dbReference type="CDD" id="cd09094">
    <property type="entry name" value="INPP5c_INPP5J-like"/>
    <property type="match status" value="1"/>
</dbReference>
<dbReference type="PROSITE" id="PS50096">
    <property type="entry name" value="IQ"/>
    <property type="match status" value="2"/>
</dbReference>
<dbReference type="InterPro" id="IPR000300">
    <property type="entry name" value="IPPc"/>
</dbReference>
<dbReference type="GO" id="GO:0005902">
    <property type="term" value="C:microvillus"/>
    <property type="evidence" value="ECO:0007669"/>
    <property type="project" value="TreeGrafter"/>
</dbReference>
<dbReference type="Gene3D" id="6.20.240.20">
    <property type="match status" value="1"/>
</dbReference>
<evidence type="ECO:0000256" key="2">
    <source>
        <dbReference type="ARBA" id="ARBA00004541"/>
    </source>
</evidence>
<evidence type="ECO:0000256" key="1">
    <source>
        <dbReference type="ARBA" id="ARBA00004289"/>
    </source>
</evidence>
<dbReference type="GO" id="GO:0031410">
    <property type="term" value="C:cytoplasmic vesicle"/>
    <property type="evidence" value="ECO:0007669"/>
    <property type="project" value="UniProtKB-SubCell"/>
</dbReference>
<dbReference type="FunFam" id="3.40.850.10:FF:000101">
    <property type="entry name" value="Slow myosin heavy chain 2"/>
    <property type="match status" value="1"/>
</dbReference>
<evidence type="ECO:0000256" key="18">
    <source>
        <dbReference type="ARBA" id="ARBA00023329"/>
    </source>
</evidence>
<evidence type="ECO:0000256" key="22">
    <source>
        <dbReference type="SAM" id="MobiDB-lite"/>
    </source>
</evidence>
<keyword evidence="18" id="KW-0968">Cytoplasmic vesicle</keyword>
<dbReference type="InterPro" id="IPR027417">
    <property type="entry name" value="P-loop_NTPase"/>
</dbReference>
<dbReference type="GO" id="GO:0000146">
    <property type="term" value="F:microfilament motor activity"/>
    <property type="evidence" value="ECO:0007669"/>
    <property type="project" value="TreeGrafter"/>
</dbReference>
<keyword evidence="11 21" id="KW-0067">ATP-binding</keyword>
<dbReference type="Gene3D" id="1.20.5.190">
    <property type="match status" value="1"/>
</dbReference>
<dbReference type="CDD" id="cd23766">
    <property type="entry name" value="IQCG"/>
    <property type="match status" value="1"/>
</dbReference>
<evidence type="ECO:0000313" key="26">
    <source>
        <dbReference type="Proteomes" id="UP000796761"/>
    </source>
</evidence>
<dbReference type="InterPro" id="IPR041611">
    <property type="entry name" value="SKICH"/>
</dbReference>
<keyword evidence="17" id="KW-0966">Cell projection</keyword>
<evidence type="ECO:0000259" key="24">
    <source>
        <dbReference type="PROSITE" id="PS51757"/>
    </source>
</evidence>
<dbReference type="Gene3D" id="1.10.10.820">
    <property type="match status" value="1"/>
</dbReference>
<dbReference type="Pfam" id="PF06017">
    <property type="entry name" value="Myosin_TH1"/>
    <property type="match status" value="1"/>
</dbReference>
<evidence type="ECO:0000313" key="25">
    <source>
        <dbReference type="EMBL" id="TRZ24266.1"/>
    </source>
</evidence>
<evidence type="ECO:0000256" key="16">
    <source>
        <dbReference type="ARBA" id="ARBA00023203"/>
    </source>
</evidence>
<keyword evidence="10 21" id="KW-0547">Nucleotide-binding</keyword>
<evidence type="ECO:0000256" key="15">
    <source>
        <dbReference type="ARBA" id="ARBA00023175"/>
    </source>
</evidence>
<evidence type="ECO:0000256" key="8">
    <source>
        <dbReference type="ARBA" id="ARBA00022490"/>
    </source>
</evidence>
<dbReference type="GO" id="GO:0016791">
    <property type="term" value="F:phosphatase activity"/>
    <property type="evidence" value="ECO:0007669"/>
    <property type="project" value="InterPro"/>
</dbReference>
<evidence type="ECO:0000256" key="4">
    <source>
        <dbReference type="ARBA" id="ARBA00005910"/>
    </source>
</evidence>
<evidence type="ECO:0000256" key="7">
    <source>
        <dbReference type="ARBA" id="ARBA00022481"/>
    </source>
</evidence>
<gene>
    <name evidence="25" type="ORF">HGM15179_002714</name>
</gene>
<dbReference type="EMBL" id="SWJQ01000049">
    <property type="protein sequence ID" value="TRZ24266.1"/>
    <property type="molecule type" value="Genomic_DNA"/>
</dbReference>
<dbReference type="Gene3D" id="2.60.40.2840">
    <property type="match status" value="1"/>
</dbReference>
<dbReference type="PANTHER" id="PTHR13140:SF255">
    <property type="entry name" value="UNCONVENTIONAL MYOSIN-IC"/>
    <property type="match status" value="1"/>
</dbReference>
<evidence type="ECO:0000256" key="12">
    <source>
        <dbReference type="ARBA" id="ARBA00022990"/>
    </source>
</evidence>
<keyword evidence="9" id="KW-0677">Repeat</keyword>
<dbReference type="SMART" id="SM00015">
    <property type="entry name" value="IQ"/>
    <property type="match status" value="2"/>
</dbReference>
<keyword evidence="7" id="KW-0488">Methylation</keyword>
<dbReference type="Pfam" id="PF22669">
    <property type="entry name" value="Exo_endo_phos2"/>
    <property type="match status" value="1"/>
</dbReference>
<dbReference type="InterPro" id="IPR010926">
    <property type="entry name" value="Myosin_TH1"/>
</dbReference>
<feature type="binding site" evidence="21">
    <location>
        <begin position="710"/>
        <end position="717"/>
    </location>
    <ligand>
        <name>ATP</name>
        <dbReference type="ChEBI" id="CHEBI:30616"/>
    </ligand>
</feature>
<dbReference type="InterPro" id="IPR001609">
    <property type="entry name" value="Myosin_head_motor_dom-like"/>
</dbReference>
<dbReference type="InterPro" id="IPR036072">
    <property type="entry name" value="MYSc_Myo1"/>
</dbReference>
<evidence type="ECO:0000256" key="13">
    <source>
        <dbReference type="ARBA" id="ARBA00023123"/>
    </source>
</evidence>
<sequence length="1677" mass="192110">MASPGSEDALQHSEGLSLTDLENLPSLRSRSGSLSSTGSSGRLQLRHRVAQLMACVEDISSDDEIHEEVSRTLDEAFLIWGKKLKDKWQEFRLHLVTWNVGTASPPPDVTSLLQLNSLGTTTDMYVIGLQEVNSKITTFLSDLAFDDPWSIFFMTVLSPLGYMKLSSVRMQGLLLLIFVKHVHLPFIRDIHTHYTRTGLYGYWGNKGGVSIRLSLFGHTICFMNCHLPAHIENTEQRLDDFEKILEMQFEGEGIPSPLDHELLFWFGDLNFRIADYGIHFVRESINNRRFSLLWEKDQLNMAKKKEAFLKEFKEGPLLFKPTYKFDLYSDVYDTSEKKRKPAWTDRILWKVKNNSETSKEGEFPEEENPISISLTNYFSHMSYGISDHKPVTGTFKLEMKPLVSDPLVTLNAEGEWSAEHDVLIRYSAGPEFPSSAWDWIGLFQMNFRHVKDYVTYAWVEDDEIASNRDSKQVYMSGSEIPKMGGEFLLCYYSNNLQSIVGISEPFQIQPSQTPLEKDLPGEGSSWLQKPDNPGSGGTCGYAMEQTYGKYKMLLIATYPHVLGTNDTDIPDIALIETSLSYYKLSILRDFGVTVTGLGANGIRLTMESALTARDRVGVQDFVLLENFTSEAAFIENLRKRFKENLIYTYIGSVLVSVNPYKELEIYTKQNMERYRGVSFYEVSPHLYAIADNSYRSLRTERRDQCILISGESGAGKTEATKKILQYYAVTCPASQQVETVKDRLLQSNPVLEAFGNAKTLRNDNSSRFGKYMDVQFDYRGAPVGGHILNYLLEKSRVVHQNHGERNFHIFYQLLEGGEEDLLRRLGLEKNPQQYHYLVKGHCARVSSINDKNEWKIMRRALSVIGFNDSEVEDLLSIVGSVLHLGNVQFAADEQGNAQVTTENQIKYLARLLAVDGSVLRDALIHKKIIAKGEELVSPLNLEQAAYARDALAKAVYGRTFSWLVNKVNKSLAYKEEKFPGWRNTTVLGLLDIYGFEVFQHNSFEQFCINYCNEKLQQLFIELTLKSEQEEYESEGIAWEPVQYFNNKIICDLVEEKFKGIISILDEECLRPGDATDTTFLEKLEETVKNHPHFLTHKLADQKTRKSLGREEFRLSHYAGDVTYSVAGFLDKNNDLLFRNLKETMCNSENPIINQCFDRTELTDKKRPETAATQFKNSLAKLMEILMSKEPSYIRCMKPNDAKQADRFDEVLIRHQVKYLGLMENLRVRRAGFAYRRKYEVFLQRYKSLCPETWPTWDGRPYDGVAVLVKHLGYKPEEYKMGRTKIFIRFPKTLFATEDALEVRKQSLATKMQATWRGFYRRKKFLTMTHSAITIQSWWRGTLGRRKAAKRKWAVETIRRFIKGFIYRNHPRCPENEYFLDYIRFSFLMNLKRNLPKNVLDKSWPTPPPSLCEASQLLRRLCMQNMVWTYCKRISPEWKQQLEQKVIASEIFKGKKDNYPQSVPRLFINTRLGREEINTKILQALENEALKYAVPVVKYDRKGYKARARQLLLTQSSAIIVEESKIKQRIDYSNLTGISVSSLSDNLFVLHVHCEDNKQKGDVVLQSDHVIETLTKTAILANKINNVNINQGSIKFTVGQGKEGIIDFISGSELLIAKAKNGHLTVVSVSWGSLTLDPNQHSAMGHMGHVPWDVPASGSALLSQPFPQLELGTGLLQP</sequence>
<dbReference type="GO" id="GO:0016459">
    <property type="term" value="C:myosin complex"/>
    <property type="evidence" value="ECO:0007669"/>
    <property type="project" value="UniProtKB-KW"/>
</dbReference>
<dbReference type="GO" id="GO:0007015">
    <property type="term" value="P:actin filament organization"/>
    <property type="evidence" value="ECO:0007669"/>
    <property type="project" value="TreeGrafter"/>
</dbReference>
<dbReference type="SUPFAM" id="SSF52540">
    <property type="entry name" value="P-loop containing nucleoside triphosphate hydrolases"/>
    <property type="match status" value="1"/>
</dbReference>
<evidence type="ECO:0000256" key="3">
    <source>
        <dbReference type="ARBA" id="ARBA00004632"/>
    </source>
</evidence>
<evidence type="ECO:0000256" key="11">
    <source>
        <dbReference type="ARBA" id="ARBA00022840"/>
    </source>
</evidence>
<feature type="domain" description="TH1" evidence="24">
    <location>
        <begin position="1455"/>
        <end position="1629"/>
    </location>
</feature>
<comment type="caution">
    <text evidence="25">The sequence shown here is derived from an EMBL/GenBank/DDBJ whole genome shotgun (WGS) entry which is preliminary data.</text>
</comment>
<feature type="region of interest" description="Actin-binding" evidence="21">
    <location>
        <begin position="1178"/>
        <end position="1200"/>
    </location>
</feature>
<dbReference type="SMART" id="SM00128">
    <property type="entry name" value="IPPc"/>
    <property type="match status" value="1"/>
</dbReference>
<dbReference type="Proteomes" id="UP000796761">
    <property type="component" value="Unassembled WGS sequence"/>
</dbReference>
<dbReference type="InterPro" id="IPR036691">
    <property type="entry name" value="Endo/exonu/phosph_ase_sf"/>
</dbReference>
<evidence type="ECO:0000256" key="10">
    <source>
        <dbReference type="ARBA" id="ARBA00022741"/>
    </source>
</evidence>
<keyword evidence="13 21" id="KW-0518">Myosin</keyword>
<dbReference type="Gene3D" id="1.20.58.530">
    <property type="match status" value="1"/>
</dbReference>
<dbReference type="Pfam" id="PF00063">
    <property type="entry name" value="Myosin_head"/>
    <property type="match status" value="1"/>
</dbReference>
<reference evidence="25" key="1">
    <citation type="submission" date="2019-04" db="EMBL/GenBank/DDBJ databases">
        <title>Genome assembly of Zosterops borbonicus 15179.</title>
        <authorList>
            <person name="Leroy T."/>
            <person name="Anselmetti Y."/>
            <person name="Tilak M.-K."/>
            <person name="Nabholz B."/>
        </authorList>
    </citation>
    <scope>NUCLEOTIDE SEQUENCE</scope>
    <source>
        <strain evidence="25">HGM_15179</strain>
        <tissue evidence="25">Muscle</tissue>
    </source>
</reference>
<dbReference type="GO" id="GO:0005524">
    <property type="term" value="F:ATP binding"/>
    <property type="evidence" value="ECO:0007669"/>
    <property type="project" value="UniProtKB-UniRule"/>
</dbReference>
<dbReference type="Gene3D" id="3.40.850.10">
    <property type="entry name" value="Kinesin motor domain"/>
    <property type="match status" value="1"/>
</dbReference>
<evidence type="ECO:0000256" key="17">
    <source>
        <dbReference type="ARBA" id="ARBA00023273"/>
    </source>
</evidence>
<evidence type="ECO:0000256" key="19">
    <source>
        <dbReference type="ARBA" id="ARBA00068083"/>
    </source>
</evidence>
<proteinExistence type="inferred from homology"/>
<feature type="domain" description="Myosin motor" evidence="23">
    <location>
        <begin position="617"/>
        <end position="1301"/>
    </location>
</feature>
<dbReference type="Pfam" id="PF17751">
    <property type="entry name" value="SKICH"/>
    <property type="match status" value="1"/>
</dbReference>
<keyword evidence="16 21" id="KW-0009">Actin-binding</keyword>
<dbReference type="FunFam" id="1.20.58.530:FF:000004">
    <property type="entry name" value="Unconventional myosin ID"/>
    <property type="match status" value="1"/>
</dbReference>
<dbReference type="GO" id="GO:0046856">
    <property type="term" value="P:phosphatidylinositol dephosphorylation"/>
    <property type="evidence" value="ECO:0007669"/>
    <property type="project" value="InterPro"/>
</dbReference>
<keyword evidence="6" id="KW-1003">Cell membrane</keyword>
<dbReference type="FunFam" id="2.60.40.2840:FF:000003">
    <property type="entry name" value="Phosphatidylinositol 4,5-bisphosphate 5-phosphatase A"/>
    <property type="match status" value="1"/>
</dbReference>
<evidence type="ECO:0000256" key="20">
    <source>
        <dbReference type="ARBA" id="ARBA00078851"/>
    </source>
</evidence>
<dbReference type="PRINTS" id="PR00193">
    <property type="entry name" value="MYOSINHEAVY"/>
</dbReference>
<keyword evidence="8" id="KW-0963">Cytoplasm</keyword>
<dbReference type="GO" id="GO:0006897">
    <property type="term" value="P:endocytosis"/>
    <property type="evidence" value="ECO:0007669"/>
    <property type="project" value="TreeGrafter"/>
</dbReference>
<evidence type="ECO:0000256" key="9">
    <source>
        <dbReference type="ARBA" id="ARBA00022737"/>
    </source>
</evidence>
<dbReference type="FunFam" id="3.60.10.10:FF:000066">
    <property type="entry name" value="Inositol polyphosphate-5-phosphatase Kb"/>
    <property type="match status" value="1"/>
</dbReference>
<dbReference type="Gene3D" id="3.60.10.10">
    <property type="entry name" value="Endonuclease/exonuclease/phosphatase"/>
    <property type="match status" value="1"/>
</dbReference>
<accession>A0A8K1GUV9</accession>
<keyword evidence="15 21" id="KW-0505">Motor protein</keyword>
<dbReference type="OrthoDB" id="6108017at2759"/>
<dbReference type="InterPro" id="IPR000048">
    <property type="entry name" value="IQ_motif_EF-hand-BS"/>
</dbReference>
<keyword evidence="12" id="KW-0007">Acetylation</keyword>
<comment type="subcellular location">
    <subcellularLocation>
        <location evidence="3">Cell projection</location>
        <location evidence="3">Ruffle membrane</location>
    </subcellularLocation>
    <subcellularLocation>
        <location evidence="1">Cell projection</location>
        <location evidence="1">Stereocilium membrane</location>
    </subcellularLocation>
    <subcellularLocation>
        <location evidence="2">Cytoplasmic vesicle</location>
    </subcellularLocation>
</comment>
<protein>
    <recommendedName>
        <fullName evidence="19">Unconventional myosin-Ic</fullName>
    </recommendedName>
    <alternativeName>
        <fullName evidence="20">Myosin I beta</fullName>
    </alternativeName>
</protein>
<dbReference type="GO" id="GO:0051015">
    <property type="term" value="F:actin filament binding"/>
    <property type="evidence" value="ECO:0007669"/>
    <property type="project" value="TreeGrafter"/>
</dbReference>
<evidence type="ECO:0000256" key="5">
    <source>
        <dbReference type="ARBA" id="ARBA00008314"/>
    </source>
</evidence>
<dbReference type="FunFam" id="1.20.120.720:FF:000013">
    <property type="entry name" value="unconventional myosin-Ic isoform X2"/>
    <property type="match status" value="1"/>
</dbReference>
<organism evidence="25 26">
    <name type="scientific">Zosterops borbonicus</name>
    <dbReference type="NCBI Taxonomy" id="364589"/>
    <lineage>
        <taxon>Eukaryota</taxon>
        <taxon>Metazoa</taxon>
        <taxon>Chordata</taxon>
        <taxon>Craniata</taxon>
        <taxon>Vertebrata</taxon>
        <taxon>Euteleostomi</taxon>
        <taxon>Archelosauria</taxon>
        <taxon>Archosauria</taxon>
        <taxon>Dinosauria</taxon>
        <taxon>Saurischia</taxon>
        <taxon>Theropoda</taxon>
        <taxon>Coelurosauria</taxon>
        <taxon>Aves</taxon>
        <taxon>Neognathae</taxon>
        <taxon>Neoaves</taxon>
        <taxon>Telluraves</taxon>
        <taxon>Australaves</taxon>
        <taxon>Passeriformes</taxon>
        <taxon>Sylvioidea</taxon>
        <taxon>Zosteropidae</taxon>
        <taxon>Zosterops</taxon>
    </lineage>
</organism>
<evidence type="ECO:0000256" key="6">
    <source>
        <dbReference type="ARBA" id="ARBA00022475"/>
    </source>
</evidence>
<evidence type="ECO:0000256" key="21">
    <source>
        <dbReference type="PROSITE-ProRule" id="PRU00782"/>
    </source>
</evidence>
<dbReference type="Gene3D" id="1.20.120.720">
    <property type="entry name" value="Myosin VI head, motor domain, U50 subdomain"/>
    <property type="match status" value="1"/>
</dbReference>
<evidence type="ECO:0000256" key="14">
    <source>
        <dbReference type="ARBA" id="ARBA00023136"/>
    </source>
</evidence>
<name>A0A8K1GUV9_9PASS</name>
<keyword evidence="26" id="KW-1185">Reference proteome</keyword>
<dbReference type="SUPFAM" id="SSF56219">
    <property type="entry name" value="DNase I-like"/>
    <property type="match status" value="1"/>
</dbReference>
<dbReference type="FunFam" id="1.10.10.820:FF:000001">
    <property type="entry name" value="Myosin heavy chain"/>
    <property type="match status" value="1"/>
</dbReference>
<dbReference type="Pfam" id="PF00612">
    <property type="entry name" value="IQ"/>
    <property type="match status" value="1"/>
</dbReference>
<keyword evidence="14" id="KW-0472">Membrane</keyword>